<evidence type="ECO:0000313" key="3">
    <source>
        <dbReference type="WBParaSite" id="Gr19_v10_g2253.t1"/>
    </source>
</evidence>
<evidence type="ECO:0000313" key="2">
    <source>
        <dbReference type="Proteomes" id="UP000887572"/>
    </source>
</evidence>
<sequence>MSNKLRSYDYEVTPEDVNTLFNAFREYWELTANRTEKILKRKKNELSNSGKKSITLGDVATSSRGMEKEITEAKKAYDEAAKQMKNEIKPTNSSQIRQVLKIFSAYRGVSVNMMETFPKTENDQNELKKQIDEMRKKLEDDTYKAPSNDVKTWIKLFCDYWDATADRMEKFIKTTEDYKTEGHLKKAIETKHISKSNNAIYKKIEEDVNESVLQSFREAYQTVHLQSLQNELLEIPKSFEFTKQTAKFYRKNPLWLFAYAGVISDIAIALPTDAVNGFRVGTNKAKQKKVQKKLEGVKKTSTTFSPQR</sequence>
<protein>
    <submittedName>
        <fullName evidence="3">Uncharacterized protein</fullName>
    </submittedName>
</protein>
<keyword evidence="2" id="KW-1185">Reference proteome</keyword>
<dbReference type="AlphaFoldDB" id="A0A914HMW7"/>
<reference evidence="3" key="1">
    <citation type="submission" date="2022-11" db="UniProtKB">
        <authorList>
            <consortium name="WormBaseParasite"/>
        </authorList>
    </citation>
    <scope>IDENTIFICATION</scope>
</reference>
<proteinExistence type="predicted"/>
<dbReference type="WBParaSite" id="Gr19_v10_g2253.t1">
    <property type="protein sequence ID" value="Gr19_v10_g2253.t1"/>
    <property type="gene ID" value="Gr19_v10_g2253"/>
</dbReference>
<feature type="coiled-coil region" evidence="1">
    <location>
        <begin position="117"/>
        <end position="144"/>
    </location>
</feature>
<evidence type="ECO:0000256" key="1">
    <source>
        <dbReference type="SAM" id="Coils"/>
    </source>
</evidence>
<organism evidence="2 3">
    <name type="scientific">Globodera rostochiensis</name>
    <name type="common">Golden nematode worm</name>
    <name type="synonym">Heterodera rostochiensis</name>
    <dbReference type="NCBI Taxonomy" id="31243"/>
    <lineage>
        <taxon>Eukaryota</taxon>
        <taxon>Metazoa</taxon>
        <taxon>Ecdysozoa</taxon>
        <taxon>Nematoda</taxon>
        <taxon>Chromadorea</taxon>
        <taxon>Rhabditida</taxon>
        <taxon>Tylenchina</taxon>
        <taxon>Tylenchomorpha</taxon>
        <taxon>Tylenchoidea</taxon>
        <taxon>Heteroderidae</taxon>
        <taxon>Heteroderinae</taxon>
        <taxon>Globodera</taxon>
    </lineage>
</organism>
<name>A0A914HMW7_GLORO</name>
<dbReference type="Proteomes" id="UP000887572">
    <property type="component" value="Unplaced"/>
</dbReference>
<keyword evidence="1" id="KW-0175">Coiled coil</keyword>
<accession>A0A914HMW7</accession>